<proteinExistence type="predicted"/>
<organism evidence="1 2">
    <name type="scientific">Dibothriocephalus latus</name>
    <name type="common">Fish tapeworm</name>
    <name type="synonym">Diphyllobothrium latum</name>
    <dbReference type="NCBI Taxonomy" id="60516"/>
    <lineage>
        <taxon>Eukaryota</taxon>
        <taxon>Metazoa</taxon>
        <taxon>Spiralia</taxon>
        <taxon>Lophotrochozoa</taxon>
        <taxon>Platyhelminthes</taxon>
        <taxon>Cestoda</taxon>
        <taxon>Eucestoda</taxon>
        <taxon>Diphyllobothriidea</taxon>
        <taxon>Diphyllobothriidae</taxon>
        <taxon>Dibothriocephalus</taxon>
    </lineage>
</organism>
<dbReference type="SUPFAM" id="SSF49265">
    <property type="entry name" value="Fibronectin type III"/>
    <property type="match status" value="1"/>
</dbReference>
<dbReference type="Proteomes" id="UP000281553">
    <property type="component" value="Unassembled WGS sequence"/>
</dbReference>
<keyword evidence="2" id="KW-1185">Reference proteome</keyword>
<sequence>MTARIPKTIPAKDVTVMFKKGNKCFLVITHAGAPDNTLFSDCSDGLTEYRIAVDFKKRNAEAEIQFIPLFSVSKLLSNAIKVTPEFGLLGLEVLGADSIWLGWNSTETASNAVFKAFVNYVASPTCAVSDAGGALQCVIGGLVGNTVYKVQLYLCTGVEESSLCEAESPLEVVRTPPSKPYPVTFTEVNSVGTKVSWRAPDGNHLHLQKYVVRALPG</sequence>
<dbReference type="OrthoDB" id="6274362at2759"/>
<evidence type="ECO:0008006" key="3">
    <source>
        <dbReference type="Google" id="ProtNLM"/>
    </source>
</evidence>
<evidence type="ECO:0000313" key="2">
    <source>
        <dbReference type="Proteomes" id="UP000281553"/>
    </source>
</evidence>
<feature type="non-terminal residue" evidence="1">
    <location>
        <position position="217"/>
    </location>
</feature>
<reference evidence="1 2" key="1">
    <citation type="submission" date="2018-11" db="EMBL/GenBank/DDBJ databases">
        <authorList>
            <consortium name="Pathogen Informatics"/>
        </authorList>
    </citation>
    <scope>NUCLEOTIDE SEQUENCE [LARGE SCALE GENOMIC DNA]</scope>
</reference>
<name>A0A3P7NYU9_DIBLA</name>
<gene>
    <name evidence="1" type="ORF">DILT_LOCUS6587</name>
</gene>
<dbReference type="InterPro" id="IPR036116">
    <property type="entry name" value="FN3_sf"/>
</dbReference>
<protein>
    <recommendedName>
        <fullName evidence="3">Fibronectin type-III domain-containing protein</fullName>
    </recommendedName>
</protein>
<accession>A0A3P7NYU9</accession>
<dbReference type="AlphaFoldDB" id="A0A3P7NYU9"/>
<dbReference type="EMBL" id="UYRU01049894">
    <property type="protein sequence ID" value="VDN10756.1"/>
    <property type="molecule type" value="Genomic_DNA"/>
</dbReference>
<evidence type="ECO:0000313" key="1">
    <source>
        <dbReference type="EMBL" id="VDN10756.1"/>
    </source>
</evidence>